<evidence type="ECO:0000313" key="2">
    <source>
        <dbReference type="Proteomes" id="UP000236630"/>
    </source>
</evidence>
<organism evidence="1 2">
    <name type="scientific">Citrus unshiu</name>
    <name type="common">Satsuma mandarin</name>
    <name type="synonym">Citrus nobilis var. unshiu</name>
    <dbReference type="NCBI Taxonomy" id="55188"/>
    <lineage>
        <taxon>Eukaryota</taxon>
        <taxon>Viridiplantae</taxon>
        <taxon>Streptophyta</taxon>
        <taxon>Embryophyta</taxon>
        <taxon>Tracheophyta</taxon>
        <taxon>Spermatophyta</taxon>
        <taxon>Magnoliopsida</taxon>
        <taxon>eudicotyledons</taxon>
        <taxon>Gunneridae</taxon>
        <taxon>Pentapetalae</taxon>
        <taxon>rosids</taxon>
        <taxon>malvids</taxon>
        <taxon>Sapindales</taxon>
        <taxon>Rutaceae</taxon>
        <taxon>Aurantioideae</taxon>
        <taxon>Citrus</taxon>
    </lineage>
</organism>
<evidence type="ECO:0000313" key="1">
    <source>
        <dbReference type="EMBL" id="GAY33450.1"/>
    </source>
</evidence>
<accession>A0A2H5MZK6</accession>
<sequence>MVWLDDDLMKRRGESECLGSGSELGKEMVEDDEFTLPELKGRLRKRKQTKKKGLQKEEFSNEAVIEYNSYGVPV</sequence>
<dbReference type="EMBL" id="BDQV01001503">
    <property type="protein sequence ID" value="GAY33450.1"/>
    <property type="molecule type" value="Genomic_DNA"/>
</dbReference>
<protein>
    <submittedName>
        <fullName evidence="1">Uncharacterized protein</fullName>
    </submittedName>
</protein>
<keyword evidence="2" id="KW-1185">Reference proteome</keyword>
<comment type="caution">
    <text evidence="1">The sequence shown here is derived from an EMBL/GenBank/DDBJ whole genome shotgun (WGS) entry which is preliminary data.</text>
</comment>
<name>A0A2H5MZK6_CITUN</name>
<gene>
    <name evidence="1" type="ORF">CUMW_275130</name>
</gene>
<dbReference type="Proteomes" id="UP000236630">
    <property type="component" value="Unassembled WGS sequence"/>
</dbReference>
<proteinExistence type="predicted"/>
<reference evidence="1 2" key="1">
    <citation type="journal article" date="2017" name="Front. Genet.">
        <title>Draft sequencing of the heterozygous diploid genome of Satsuma (Citrus unshiu Marc.) using a hybrid assembly approach.</title>
        <authorList>
            <person name="Shimizu T."/>
            <person name="Tanizawa Y."/>
            <person name="Mochizuki T."/>
            <person name="Nagasaki H."/>
            <person name="Yoshioka T."/>
            <person name="Toyoda A."/>
            <person name="Fujiyama A."/>
            <person name="Kaminuma E."/>
            <person name="Nakamura Y."/>
        </authorList>
    </citation>
    <scope>NUCLEOTIDE SEQUENCE [LARGE SCALE GENOMIC DNA]</scope>
    <source>
        <strain evidence="2">cv. Miyagawa wase</strain>
    </source>
</reference>
<dbReference type="AlphaFoldDB" id="A0A2H5MZK6"/>